<evidence type="ECO:0000256" key="1">
    <source>
        <dbReference type="SAM" id="Phobius"/>
    </source>
</evidence>
<organism evidence="2 3">
    <name type="scientific">Aquibaculum arenosum</name>
    <dbReference type="NCBI Taxonomy" id="3032591"/>
    <lineage>
        <taxon>Bacteria</taxon>
        <taxon>Pseudomonadati</taxon>
        <taxon>Pseudomonadota</taxon>
        <taxon>Alphaproteobacteria</taxon>
        <taxon>Rhodospirillales</taxon>
        <taxon>Rhodovibrionaceae</taxon>
        <taxon>Aquibaculum</taxon>
    </lineage>
</organism>
<comment type="caution">
    <text evidence="2">The sequence shown here is derived from an EMBL/GenBank/DDBJ whole genome shotgun (WGS) entry which is preliminary data.</text>
</comment>
<protein>
    <submittedName>
        <fullName evidence="2">Uncharacterized protein</fullName>
    </submittedName>
</protein>
<dbReference type="RefSeq" id="WP_275820487.1">
    <property type="nucleotide sequence ID" value="NZ_JARHUD010000002.1"/>
</dbReference>
<dbReference type="Proteomes" id="UP001215503">
    <property type="component" value="Unassembled WGS sequence"/>
</dbReference>
<keyword evidence="1" id="KW-1133">Transmembrane helix</keyword>
<sequence length="53" mass="5956">MDACRSNQYQQQENPAAFPTAVATRRRWREFAARGLIASLFLGAAALWIVMVT</sequence>
<evidence type="ECO:0000313" key="3">
    <source>
        <dbReference type="Proteomes" id="UP001215503"/>
    </source>
</evidence>
<feature type="transmembrane region" description="Helical" evidence="1">
    <location>
        <begin position="31"/>
        <end position="51"/>
    </location>
</feature>
<keyword evidence="1" id="KW-0812">Transmembrane</keyword>
<gene>
    <name evidence="2" type="ORF">P2G67_04585</name>
</gene>
<reference evidence="2 3" key="1">
    <citation type="submission" date="2023-03" db="EMBL/GenBank/DDBJ databases">
        <title>Fodinicurvata sp. CAU 1616 isolated from sea sendiment.</title>
        <authorList>
            <person name="Kim W."/>
        </authorList>
    </citation>
    <scope>NUCLEOTIDE SEQUENCE [LARGE SCALE GENOMIC DNA]</scope>
    <source>
        <strain evidence="2 3">CAU 1616</strain>
    </source>
</reference>
<name>A0ABT5YJY5_9PROT</name>
<proteinExistence type="predicted"/>
<dbReference type="EMBL" id="JARHUD010000002">
    <property type="protein sequence ID" value="MDF2095248.1"/>
    <property type="molecule type" value="Genomic_DNA"/>
</dbReference>
<keyword evidence="1" id="KW-0472">Membrane</keyword>
<keyword evidence="3" id="KW-1185">Reference proteome</keyword>
<evidence type="ECO:0000313" key="2">
    <source>
        <dbReference type="EMBL" id="MDF2095248.1"/>
    </source>
</evidence>
<accession>A0ABT5YJY5</accession>